<dbReference type="RefSeq" id="WP_050125693.1">
    <property type="nucleotide sequence ID" value="NZ_CP139919.1"/>
</dbReference>
<dbReference type="Pfam" id="PF25638">
    <property type="entry name" value="DUF5983_N"/>
    <property type="match status" value="1"/>
</dbReference>
<feature type="domain" description="YeeW-like" evidence="1">
    <location>
        <begin position="5"/>
        <end position="54"/>
    </location>
</feature>
<dbReference type="EMBL" id="CQEM01000004">
    <property type="protein sequence ID" value="CNK90808.1"/>
    <property type="molecule type" value="Genomic_DNA"/>
</dbReference>
<gene>
    <name evidence="2" type="ORF">ERS008460_01261</name>
</gene>
<dbReference type="AlphaFoldDB" id="A0A0T9TLX9"/>
<evidence type="ECO:0000313" key="2">
    <source>
        <dbReference type="EMBL" id="CNK90808.1"/>
    </source>
</evidence>
<reference evidence="3" key="1">
    <citation type="submission" date="2015-03" db="EMBL/GenBank/DDBJ databases">
        <authorList>
            <consortium name="Pathogen Informatics"/>
        </authorList>
    </citation>
    <scope>NUCLEOTIDE SEQUENCE [LARGE SCALE GENOMIC DNA]</scope>
    <source>
        <strain evidence="3">IP27925</strain>
    </source>
</reference>
<evidence type="ECO:0000259" key="1">
    <source>
        <dbReference type="Pfam" id="PF25638"/>
    </source>
</evidence>
<organism evidence="2 3">
    <name type="scientific">Yersinia aleksiciae</name>
    <dbReference type="NCBI Taxonomy" id="263819"/>
    <lineage>
        <taxon>Bacteria</taxon>
        <taxon>Pseudomonadati</taxon>
        <taxon>Pseudomonadota</taxon>
        <taxon>Gammaproteobacteria</taxon>
        <taxon>Enterobacterales</taxon>
        <taxon>Yersiniaceae</taxon>
        <taxon>Yersinia</taxon>
    </lineage>
</organism>
<accession>A0A0T9TLX9</accession>
<dbReference type="Proteomes" id="UP000040088">
    <property type="component" value="Unassembled WGS sequence"/>
</dbReference>
<sequence length="73" mass="7840">MKIDLNVEVDSIQVLGLNMGKIAVAVDGIELDALIKAVNNHGYSLQKASEPEYANVVSPCSLTLKAMKNQPTQ</sequence>
<proteinExistence type="predicted"/>
<evidence type="ECO:0000313" key="3">
    <source>
        <dbReference type="Proteomes" id="UP000040088"/>
    </source>
</evidence>
<name>A0A0T9TLX9_YERAE</name>
<protein>
    <recommendedName>
        <fullName evidence="1">YeeW-like domain-containing protein</fullName>
    </recommendedName>
</protein>
<dbReference type="InterPro" id="IPR057653">
    <property type="entry name" value="YeeW-like_dom"/>
</dbReference>